<gene>
    <name evidence="2" type="primary">polr1g</name>
</gene>
<feature type="compositionally biased region" description="Basic and acidic residues" evidence="1">
    <location>
        <begin position="352"/>
        <end position="362"/>
    </location>
</feature>
<evidence type="ECO:0008006" key="4">
    <source>
        <dbReference type="Google" id="ProtNLM"/>
    </source>
</evidence>
<protein>
    <recommendedName>
        <fullName evidence="4">CD3e molecule, epsilon associated protein</fullName>
    </recommendedName>
</protein>
<dbReference type="GeneTree" id="ENSGT00450000040362"/>
<keyword evidence="3" id="KW-1185">Reference proteome</keyword>
<dbReference type="Ensembl" id="ENSOKIT00005114622.1">
    <property type="protein sequence ID" value="ENSOKIP00005106934.1"/>
    <property type="gene ID" value="ENSOKIG00005046955.1"/>
</dbReference>
<evidence type="ECO:0000313" key="2">
    <source>
        <dbReference type="Ensembl" id="ENSOKIP00005106934.1"/>
    </source>
</evidence>
<dbReference type="Pfam" id="PF08208">
    <property type="entry name" value="RNA_polI_A34"/>
    <property type="match status" value="1"/>
</dbReference>
<evidence type="ECO:0000313" key="3">
    <source>
        <dbReference type="Proteomes" id="UP000694557"/>
    </source>
</evidence>
<accession>A0A8C7KR89</accession>
<dbReference type="GO" id="GO:0005736">
    <property type="term" value="C:RNA polymerase I complex"/>
    <property type="evidence" value="ECO:0007669"/>
    <property type="project" value="TreeGrafter"/>
</dbReference>
<organism evidence="2 3">
    <name type="scientific">Oncorhynchus kisutch</name>
    <name type="common">Coho salmon</name>
    <name type="synonym">Salmo kisutch</name>
    <dbReference type="NCBI Taxonomy" id="8019"/>
    <lineage>
        <taxon>Eukaryota</taxon>
        <taxon>Metazoa</taxon>
        <taxon>Chordata</taxon>
        <taxon>Craniata</taxon>
        <taxon>Vertebrata</taxon>
        <taxon>Euteleostomi</taxon>
        <taxon>Actinopterygii</taxon>
        <taxon>Neopterygii</taxon>
        <taxon>Teleostei</taxon>
        <taxon>Protacanthopterygii</taxon>
        <taxon>Salmoniformes</taxon>
        <taxon>Salmonidae</taxon>
        <taxon>Salmoninae</taxon>
        <taxon>Oncorhynchus</taxon>
    </lineage>
</organism>
<dbReference type="InterPro" id="IPR013240">
    <property type="entry name" value="DNA-dir_RNA_pol1_su_RPA34"/>
</dbReference>
<dbReference type="GO" id="GO:0003723">
    <property type="term" value="F:RNA binding"/>
    <property type="evidence" value="ECO:0007669"/>
    <property type="project" value="TreeGrafter"/>
</dbReference>
<dbReference type="GO" id="GO:0006360">
    <property type="term" value="P:transcription by RNA polymerase I"/>
    <property type="evidence" value="ECO:0007669"/>
    <property type="project" value="InterPro"/>
</dbReference>
<dbReference type="Gene3D" id="6.20.250.70">
    <property type="match status" value="1"/>
</dbReference>
<feature type="compositionally biased region" description="Basic and acidic residues" evidence="1">
    <location>
        <begin position="289"/>
        <end position="313"/>
    </location>
</feature>
<sequence length="388" mass="42867">MLGGIEDRPAVEGLVVGPRVHGRGSRAVVDLLGCYRRGGGVAIVGHHLVLVRLQIHLLLIGHEYTEVMSNDVSSSSDEASDTEEVPQKRRKQASRYQCPADFVAFAHKPCASTLIERVCEDNIELWLIKAPSSFNPDSFSSLKMPLSGLQTMQAPAQQSCSGGNIRQIYSVLGGPSGAADLHLLTSQPQTLDLMVCAPAFSGLLNICESYGDCSTNQTPIAIPATPAPTVPPGLRQRFQPFGSRTPTLSRLMEDTPDTPLPSTPETPLRVTLDPGEERKSKKKKKKDKLIKMEEGVRVKQELLEMTHSPEEPYKLPGQEAELSEEKRKKKKKKKDKDRGEVEDTVYSSFNIIKKEVEVKVEPMDSSYGEVEDSGKRKKKVKKNRHDDD</sequence>
<evidence type="ECO:0000256" key="1">
    <source>
        <dbReference type="SAM" id="MobiDB-lite"/>
    </source>
</evidence>
<reference evidence="2" key="1">
    <citation type="submission" date="2025-08" db="UniProtKB">
        <authorList>
            <consortium name="Ensembl"/>
        </authorList>
    </citation>
    <scope>IDENTIFICATION</scope>
</reference>
<feature type="region of interest" description="Disordered" evidence="1">
    <location>
        <begin position="224"/>
        <end position="388"/>
    </location>
</feature>
<reference evidence="2" key="2">
    <citation type="submission" date="2025-09" db="UniProtKB">
        <authorList>
            <consortium name="Ensembl"/>
        </authorList>
    </citation>
    <scope>IDENTIFICATION</scope>
</reference>
<feature type="region of interest" description="Disordered" evidence="1">
    <location>
        <begin position="70"/>
        <end position="92"/>
    </location>
</feature>
<dbReference type="AlphaFoldDB" id="A0A8C7KR89"/>
<dbReference type="PANTHER" id="PTHR15484">
    <property type="entry name" value="DNA-DIRECTED RNA POLYMERASE I SUBUNIT RPA34"/>
    <property type="match status" value="1"/>
</dbReference>
<proteinExistence type="predicted"/>
<name>A0A8C7KR89_ONCKI</name>
<feature type="compositionally biased region" description="Basic residues" evidence="1">
    <location>
        <begin position="375"/>
        <end position="388"/>
    </location>
</feature>
<dbReference type="PANTHER" id="PTHR15484:SF8">
    <property type="entry name" value="DNA-DIRECTED RNA POLYMERASE I SUBUNIT RPA34"/>
    <property type="match status" value="1"/>
</dbReference>
<dbReference type="Proteomes" id="UP000694557">
    <property type="component" value="Unassembled WGS sequence"/>
</dbReference>